<dbReference type="AlphaFoldDB" id="A0A0N1MT86"/>
<dbReference type="PATRIC" id="fig|187330.3.peg.3444"/>
<gene>
    <name evidence="1" type="ORF">ADS77_07100</name>
</gene>
<dbReference type="EMBL" id="LHPH01000007">
    <property type="protein sequence ID" value="KPH63685.1"/>
    <property type="molecule type" value="Genomic_DNA"/>
</dbReference>
<evidence type="ECO:0000313" key="1">
    <source>
        <dbReference type="EMBL" id="KPH63685.1"/>
    </source>
</evidence>
<organism evidence="1 2">
    <name type="scientific">Pseudoalteromonas porphyrae</name>
    <dbReference type="NCBI Taxonomy" id="187330"/>
    <lineage>
        <taxon>Bacteria</taxon>
        <taxon>Pseudomonadati</taxon>
        <taxon>Pseudomonadota</taxon>
        <taxon>Gammaproteobacteria</taxon>
        <taxon>Alteromonadales</taxon>
        <taxon>Pseudoalteromonadaceae</taxon>
        <taxon>Pseudoalteromonas</taxon>
    </lineage>
</organism>
<evidence type="ECO:0000313" key="2">
    <source>
        <dbReference type="Proteomes" id="UP000037848"/>
    </source>
</evidence>
<dbReference type="Proteomes" id="UP000037848">
    <property type="component" value="Unassembled WGS sequence"/>
</dbReference>
<dbReference type="OrthoDB" id="7067095at2"/>
<keyword evidence="2" id="KW-1185">Reference proteome</keyword>
<dbReference type="RefSeq" id="WP_054453654.1">
    <property type="nucleotide sequence ID" value="NZ_LHPH01000007.1"/>
</dbReference>
<reference evidence="1 2" key="1">
    <citation type="submission" date="2015-08" db="EMBL/GenBank/DDBJ databases">
        <title>Draft Genome Sequence of Pseudoalteromonas porphyrae UCD-SED14.</title>
        <authorList>
            <person name="Coil D.A."/>
            <person name="Jospin G."/>
            <person name="Lee R.D."/>
            <person name="Eisen J.A."/>
        </authorList>
    </citation>
    <scope>NUCLEOTIDE SEQUENCE [LARGE SCALE GENOMIC DNA]</scope>
    <source>
        <strain evidence="1 2">UCD-SED14</strain>
    </source>
</reference>
<protein>
    <submittedName>
        <fullName evidence="1">Uncharacterized protein</fullName>
    </submittedName>
</protein>
<name>A0A0N1MT86_9GAMM</name>
<accession>A0A0N1MT86</accession>
<comment type="caution">
    <text evidence="1">The sequence shown here is derived from an EMBL/GenBank/DDBJ whole genome shotgun (WGS) entry which is preliminary data.</text>
</comment>
<sequence>MRKEFLFKVKGHTIKVVNSWMRGVKLYVDGDLRDHDSSLFANGKIALVCAKLGDYGVLEINPLSSLFSVEIDAFLILNNSQQHVYSSHKRLSLTEQRTAQ</sequence>
<proteinExistence type="predicted"/>